<dbReference type="InterPro" id="IPR011010">
    <property type="entry name" value="DNA_brk_join_enz"/>
</dbReference>
<comment type="similarity">
    <text evidence="1">Belongs to the 'phage' integrase family.</text>
</comment>
<dbReference type="Gene3D" id="1.10.443.10">
    <property type="entry name" value="Intergrase catalytic core"/>
    <property type="match status" value="1"/>
</dbReference>
<keyword evidence="2" id="KW-0229">DNA integration</keyword>
<dbReference type="Proteomes" id="UP000886050">
    <property type="component" value="Unassembled WGS sequence"/>
</dbReference>
<comment type="caution">
    <text evidence="8">The sequence shown here is derived from an EMBL/GenBank/DDBJ whole genome shotgun (WGS) entry which is preliminary data.</text>
</comment>
<evidence type="ECO:0000256" key="1">
    <source>
        <dbReference type="ARBA" id="ARBA00008857"/>
    </source>
</evidence>
<name>A0A7V5HMN3_UNCW3</name>
<dbReference type="Gene3D" id="1.10.150.130">
    <property type="match status" value="1"/>
</dbReference>
<sequence>MQYGKRRILWQVLMMNKNLEQFIRYLDVEWGYSTNTMRTYRWILKNFLRFIERKKIKLKKLKKEHIAEYILYLREERKNASKTIRLKLYAIRSFLKFLTENRKFYSRNPLLPSDFKYKVEKRDAESISKEQIVVLLDTLERERQKVEDGLANIIGKKSLWRKRIFAVKRDVVVIKLLLSTGLRISEALGIRLRDIDFVDKSIRILGKGKKYRRVFYDLEDIEDDFIKYIEEWKKFKLEHDFLFVSIKNYTRLTSRGFQILLKKYIQEAGLRYSITPHTLRHTFATVMIEKGANIKAVSQILGHANCKITIDLYTHLSNEHLRAVMQKCNPLSKEVISIEERIEGRKKHLAYLERTSL</sequence>
<dbReference type="PROSITE" id="PS51900">
    <property type="entry name" value="CB"/>
    <property type="match status" value="1"/>
</dbReference>
<dbReference type="Pfam" id="PF00589">
    <property type="entry name" value="Phage_integrase"/>
    <property type="match status" value="1"/>
</dbReference>
<gene>
    <name evidence="8" type="ORF">ENL43_01755</name>
</gene>
<evidence type="ECO:0000259" key="6">
    <source>
        <dbReference type="PROSITE" id="PS51898"/>
    </source>
</evidence>
<evidence type="ECO:0000313" key="8">
    <source>
        <dbReference type="EMBL" id="HHF53074.1"/>
    </source>
</evidence>
<proteinExistence type="inferred from homology"/>
<dbReference type="InterPro" id="IPR050090">
    <property type="entry name" value="Tyrosine_recombinase_XerCD"/>
</dbReference>
<feature type="domain" description="Tyr recombinase" evidence="6">
    <location>
        <begin position="122"/>
        <end position="326"/>
    </location>
</feature>
<dbReference type="InterPro" id="IPR004107">
    <property type="entry name" value="Integrase_SAM-like_N"/>
</dbReference>
<evidence type="ECO:0000256" key="5">
    <source>
        <dbReference type="PROSITE-ProRule" id="PRU01248"/>
    </source>
</evidence>
<protein>
    <recommendedName>
        <fullName evidence="9">Tyrosine recombinase XerC</fullName>
    </recommendedName>
</protein>
<dbReference type="GO" id="GO:0003677">
    <property type="term" value="F:DNA binding"/>
    <property type="evidence" value="ECO:0007669"/>
    <property type="project" value="UniProtKB-UniRule"/>
</dbReference>
<organism evidence="8">
    <name type="scientific">candidate division WOR-3 bacterium</name>
    <dbReference type="NCBI Taxonomy" id="2052148"/>
    <lineage>
        <taxon>Bacteria</taxon>
        <taxon>Bacteria division WOR-3</taxon>
    </lineage>
</organism>
<dbReference type="InterPro" id="IPR002104">
    <property type="entry name" value="Integrase_catalytic"/>
</dbReference>
<keyword evidence="4" id="KW-0233">DNA recombination</keyword>
<feature type="domain" description="Core-binding (CB)" evidence="7">
    <location>
        <begin position="13"/>
        <end position="99"/>
    </location>
</feature>
<dbReference type="Pfam" id="PF02899">
    <property type="entry name" value="Phage_int_SAM_1"/>
    <property type="match status" value="1"/>
</dbReference>
<dbReference type="SUPFAM" id="SSF56349">
    <property type="entry name" value="DNA breaking-rejoining enzymes"/>
    <property type="match status" value="1"/>
</dbReference>
<reference evidence="8" key="1">
    <citation type="journal article" date="2020" name="mSystems">
        <title>Genome- and Community-Level Interaction Insights into Carbon Utilization and Element Cycling Functions of Hydrothermarchaeota in Hydrothermal Sediment.</title>
        <authorList>
            <person name="Zhou Z."/>
            <person name="Liu Y."/>
            <person name="Xu W."/>
            <person name="Pan J."/>
            <person name="Luo Z.H."/>
            <person name="Li M."/>
        </authorList>
    </citation>
    <scope>NUCLEOTIDE SEQUENCE [LARGE SCALE GENOMIC DNA]</scope>
    <source>
        <strain evidence="8">HyVt-96</strain>
    </source>
</reference>
<keyword evidence="3 5" id="KW-0238">DNA-binding</keyword>
<dbReference type="AlphaFoldDB" id="A0A7V5HMN3"/>
<evidence type="ECO:0000256" key="4">
    <source>
        <dbReference type="ARBA" id="ARBA00023172"/>
    </source>
</evidence>
<dbReference type="PROSITE" id="PS51898">
    <property type="entry name" value="TYR_RECOMBINASE"/>
    <property type="match status" value="1"/>
</dbReference>
<dbReference type="InterPro" id="IPR010998">
    <property type="entry name" value="Integrase_recombinase_N"/>
</dbReference>
<dbReference type="PANTHER" id="PTHR30349">
    <property type="entry name" value="PHAGE INTEGRASE-RELATED"/>
    <property type="match status" value="1"/>
</dbReference>
<dbReference type="InterPro" id="IPR013762">
    <property type="entry name" value="Integrase-like_cat_sf"/>
</dbReference>
<accession>A0A7V5HMN3</accession>
<dbReference type="PANTHER" id="PTHR30349:SF41">
    <property type="entry name" value="INTEGRASE_RECOMBINASE PROTEIN MJ0367-RELATED"/>
    <property type="match status" value="1"/>
</dbReference>
<dbReference type="EMBL" id="DRTX01000097">
    <property type="protein sequence ID" value="HHF53074.1"/>
    <property type="molecule type" value="Genomic_DNA"/>
</dbReference>
<dbReference type="GO" id="GO:0006310">
    <property type="term" value="P:DNA recombination"/>
    <property type="evidence" value="ECO:0007669"/>
    <property type="project" value="UniProtKB-KW"/>
</dbReference>
<evidence type="ECO:0000256" key="3">
    <source>
        <dbReference type="ARBA" id="ARBA00023125"/>
    </source>
</evidence>
<dbReference type="InterPro" id="IPR044068">
    <property type="entry name" value="CB"/>
</dbReference>
<evidence type="ECO:0000259" key="7">
    <source>
        <dbReference type="PROSITE" id="PS51900"/>
    </source>
</evidence>
<evidence type="ECO:0008006" key="9">
    <source>
        <dbReference type="Google" id="ProtNLM"/>
    </source>
</evidence>
<evidence type="ECO:0000256" key="2">
    <source>
        <dbReference type="ARBA" id="ARBA00022908"/>
    </source>
</evidence>
<dbReference type="GO" id="GO:0015074">
    <property type="term" value="P:DNA integration"/>
    <property type="evidence" value="ECO:0007669"/>
    <property type="project" value="UniProtKB-KW"/>
</dbReference>